<comment type="caution">
    <text evidence="1">The sequence shown here is derived from an EMBL/GenBank/DDBJ whole genome shotgun (WGS) entry which is preliminary data.</text>
</comment>
<keyword evidence="2" id="KW-1185">Reference proteome</keyword>
<proteinExistence type="predicted"/>
<name>A0A8K1GD28_9PASS</name>
<dbReference type="AlphaFoldDB" id="A0A8K1GD28"/>
<protein>
    <submittedName>
        <fullName evidence="1">Uncharacterized protein</fullName>
    </submittedName>
</protein>
<sequence length="208" mass="23627">MSPEFKEHPEQGSPFLPTDRNTLSLVSLKLLYWVFMPGFLQEGDFRGGFSKKPLLEASPVSIAANARQLQDRPDLTKAEPIGISGNVSLSRRGKKKTAAERGVRICARNTSADTKDIAQDNRIISLRHIDQQLKKNFEIQLKSAESKVSSKSKFEKHIEILSIPTITFQVKWPKLKGCNFQENDPLKKRDGDEPSDSRMFRKCLVQWE</sequence>
<dbReference type="EMBL" id="SWJQ01000310">
    <property type="protein sequence ID" value="TRZ16485.1"/>
    <property type="molecule type" value="Genomic_DNA"/>
</dbReference>
<dbReference type="Proteomes" id="UP000796761">
    <property type="component" value="Unassembled WGS sequence"/>
</dbReference>
<evidence type="ECO:0000313" key="2">
    <source>
        <dbReference type="Proteomes" id="UP000796761"/>
    </source>
</evidence>
<accession>A0A8K1GD28</accession>
<evidence type="ECO:0000313" key="1">
    <source>
        <dbReference type="EMBL" id="TRZ16485.1"/>
    </source>
</evidence>
<gene>
    <name evidence="1" type="ORF">HGM15179_010614</name>
</gene>
<organism evidence="1 2">
    <name type="scientific">Zosterops borbonicus</name>
    <dbReference type="NCBI Taxonomy" id="364589"/>
    <lineage>
        <taxon>Eukaryota</taxon>
        <taxon>Metazoa</taxon>
        <taxon>Chordata</taxon>
        <taxon>Craniata</taxon>
        <taxon>Vertebrata</taxon>
        <taxon>Euteleostomi</taxon>
        <taxon>Archelosauria</taxon>
        <taxon>Archosauria</taxon>
        <taxon>Dinosauria</taxon>
        <taxon>Saurischia</taxon>
        <taxon>Theropoda</taxon>
        <taxon>Coelurosauria</taxon>
        <taxon>Aves</taxon>
        <taxon>Neognathae</taxon>
        <taxon>Neoaves</taxon>
        <taxon>Telluraves</taxon>
        <taxon>Australaves</taxon>
        <taxon>Passeriformes</taxon>
        <taxon>Sylvioidea</taxon>
        <taxon>Zosteropidae</taxon>
        <taxon>Zosterops</taxon>
    </lineage>
</organism>
<reference evidence="1" key="1">
    <citation type="submission" date="2019-04" db="EMBL/GenBank/DDBJ databases">
        <title>Genome assembly of Zosterops borbonicus 15179.</title>
        <authorList>
            <person name="Leroy T."/>
            <person name="Anselmetti Y."/>
            <person name="Tilak M.-K."/>
            <person name="Nabholz B."/>
        </authorList>
    </citation>
    <scope>NUCLEOTIDE SEQUENCE</scope>
    <source>
        <strain evidence="1">HGM_15179</strain>
        <tissue evidence="1">Muscle</tissue>
    </source>
</reference>